<name>A0A034V206_BACDO</name>
<evidence type="ECO:0000313" key="1">
    <source>
        <dbReference type="EMBL" id="JAC36162.1"/>
    </source>
</evidence>
<organism evidence="1">
    <name type="scientific">Bactrocera dorsalis</name>
    <name type="common">Oriental fruit fly</name>
    <name type="synonym">Dacus dorsalis</name>
    <dbReference type="NCBI Taxonomy" id="27457"/>
    <lineage>
        <taxon>Eukaryota</taxon>
        <taxon>Metazoa</taxon>
        <taxon>Ecdysozoa</taxon>
        <taxon>Arthropoda</taxon>
        <taxon>Hexapoda</taxon>
        <taxon>Insecta</taxon>
        <taxon>Pterygota</taxon>
        <taxon>Neoptera</taxon>
        <taxon>Endopterygota</taxon>
        <taxon>Diptera</taxon>
        <taxon>Brachycera</taxon>
        <taxon>Muscomorpha</taxon>
        <taxon>Tephritoidea</taxon>
        <taxon>Tephritidae</taxon>
        <taxon>Bactrocera</taxon>
        <taxon>Bactrocera</taxon>
    </lineage>
</organism>
<protein>
    <submittedName>
        <fullName evidence="1">Uncharacterized protein</fullName>
    </submittedName>
</protein>
<dbReference type="EMBL" id="GAKP01022790">
    <property type="protein sequence ID" value="JAC36162.1"/>
    <property type="molecule type" value="Transcribed_RNA"/>
</dbReference>
<proteinExistence type="predicted"/>
<dbReference type="OrthoDB" id="6340939at2759"/>
<reference evidence="1" key="1">
    <citation type="journal article" date="2014" name="BMC Genomics">
        <title>Characterizing the developmental transcriptome of the oriental fruit fly, Bactrocera dorsalis (Diptera: Tephritidae) through comparative genomic analysis with Drosophila melanogaster utilizing modENCODE datasets.</title>
        <authorList>
            <person name="Geib S.M."/>
            <person name="Calla B."/>
            <person name="Hall B."/>
            <person name="Hou S."/>
            <person name="Manoukis N.C."/>
        </authorList>
    </citation>
    <scope>NUCLEOTIDE SEQUENCE</scope>
    <source>
        <strain evidence="1">Punador</strain>
    </source>
</reference>
<accession>A0A034V206</accession>
<sequence length="162" mass="18255">MLKLILLMAMGLGAMYMVHLLAQDYNKIRQPVAAAARAIVSSSNLRTRAKRDIYENVTNTTTLNIDWKIILSRDPFECLQSLICQLMSGADTHSLEAKLLMEFLEKTVVSAPVEVQFAFSRGLALHGSTETCYNVYPFCIYSANTMLRVLRWFAESPTEDNP</sequence>
<dbReference type="AlphaFoldDB" id="A0A034V206"/>